<dbReference type="EMBL" id="BK032747">
    <property type="protein sequence ID" value="DAF58179.1"/>
    <property type="molecule type" value="Genomic_DNA"/>
</dbReference>
<organism evidence="1">
    <name type="scientific">Siphoviridae sp. ctn8e14</name>
    <dbReference type="NCBI Taxonomy" id="2827936"/>
    <lineage>
        <taxon>Viruses</taxon>
        <taxon>Duplodnaviria</taxon>
        <taxon>Heunggongvirae</taxon>
        <taxon>Uroviricota</taxon>
        <taxon>Caudoviricetes</taxon>
    </lineage>
</organism>
<protein>
    <submittedName>
        <fullName evidence="1">Uncharacterized protein</fullName>
    </submittedName>
</protein>
<evidence type="ECO:0000313" key="1">
    <source>
        <dbReference type="EMBL" id="DAF58179.1"/>
    </source>
</evidence>
<accession>A0A8S5T5A0</accession>
<proteinExistence type="predicted"/>
<name>A0A8S5T5A0_9CAUD</name>
<reference evidence="1" key="1">
    <citation type="journal article" date="2021" name="Proc. Natl. Acad. Sci. U.S.A.">
        <title>A Catalog of Tens of Thousands of Viruses from Human Metagenomes Reveals Hidden Associations with Chronic Diseases.</title>
        <authorList>
            <person name="Tisza M.J."/>
            <person name="Buck C.B."/>
        </authorList>
    </citation>
    <scope>NUCLEOTIDE SEQUENCE</scope>
    <source>
        <strain evidence="1">Ctn8e14</strain>
    </source>
</reference>
<sequence length="31" mass="3779">MLCYKYKLNKNQRFNLAVLISINLIYNKNMN</sequence>